<dbReference type="InterPro" id="IPR036464">
    <property type="entry name" value="Rubisco_LSMT_subst-bd_sf"/>
</dbReference>
<feature type="domain" description="Rubisco LSMT substrate-binding" evidence="5">
    <location>
        <begin position="520"/>
        <end position="595"/>
    </location>
</feature>
<dbReference type="InterPro" id="IPR046341">
    <property type="entry name" value="SET_dom_sf"/>
</dbReference>
<feature type="compositionally biased region" description="Low complexity" evidence="4">
    <location>
        <begin position="619"/>
        <end position="631"/>
    </location>
</feature>
<dbReference type="PANTHER" id="PTHR13271">
    <property type="entry name" value="UNCHARACTERIZED PUTATIVE METHYLTRANSFERASE"/>
    <property type="match status" value="1"/>
</dbReference>
<dbReference type="Gene3D" id="3.90.1420.10">
    <property type="entry name" value="Rubisco LSMT, substrate-binding domain"/>
    <property type="match status" value="1"/>
</dbReference>
<dbReference type="CDD" id="cd10527">
    <property type="entry name" value="SET_LSMT"/>
    <property type="match status" value="1"/>
</dbReference>
<keyword evidence="2" id="KW-0808">Transferase</keyword>
<keyword evidence="7" id="KW-1185">Reference proteome</keyword>
<dbReference type="SUPFAM" id="SSF82199">
    <property type="entry name" value="SET domain"/>
    <property type="match status" value="1"/>
</dbReference>
<keyword evidence="3" id="KW-0949">S-adenosyl-L-methionine</keyword>
<feature type="compositionally biased region" description="Acidic residues" evidence="4">
    <location>
        <begin position="450"/>
        <end position="461"/>
    </location>
</feature>
<evidence type="ECO:0000256" key="1">
    <source>
        <dbReference type="ARBA" id="ARBA00022603"/>
    </source>
</evidence>
<sequence>MFVGPNCGRHCDNATRAIAEGERLCTIPKAACLSIRTTQLADVIEAEELGGGLGLVLAVLHEMSLGQDSKWHGYFQACPSREYVPLFWSDGQLALLAGTELDGRVQADREAAREDFEEHILPLVGKYPGRLRPEFVTLPNFHAAASLVASRAFGVDEWHGDAMVPLADIFNHKASVVELAPGYEVHGAESSDDEEDGSGSEEEGSEDESGSGDGSGEEEEGSDASGSDVAGGSGSHGHAAEENGSQQQQHSHSHAHGHAHGGCCGGGDGCSGHHSHGHKHGSSDRQQEGQEEQADPEGEALPAVMASGPASIYGLRSGEGLRSLRCYYGELGNAELVKKYGFALRHNPFTAVGLDKAGLLSDAKQLLGAAVWRRRSKLLREQTEVLEEDEEPFEALPNGHISPALFVALRVLCAPEAEARSWSSIGDALRLPAAANGAGAAAMQGAADGSDGEEEQEEEGQPELGAVQVWPVLSEDGQPLDAGTAGSAGSAGAAPSADAAGEGSSEERPQQQGYAALLNAGMCRLLQQALERRQGAYAGSLEEDLQQLEQQQQQAAGGDAAAAAADGSAAAAAAEEQQVAERAALLLRMTEKEVLRDLLTAVDRRLAALPAEAEEQQQEKTAAGQQQAKQQAGRKRKATAADAPAASGRQQAQRGGKGKRS</sequence>
<feature type="region of interest" description="Disordered" evidence="4">
    <location>
        <begin position="611"/>
        <end position="661"/>
    </location>
</feature>
<feature type="compositionally biased region" description="Low complexity" evidence="4">
    <location>
        <begin position="640"/>
        <end position="654"/>
    </location>
</feature>
<feature type="region of interest" description="Disordered" evidence="4">
    <location>
        <begin position="440"/>
        <end position="462"/>
    </location>
</feature>
<feature type="compositionally biased region" description="Low complexity" evidence="4">
    <location>
        <begin position="482"/>
        <end position="503"/>
    </location>
</feature>
<evidence type="ECO:0000256" key="2">
    <source>
        <dbReference type="ARBA" id="ARBA00022679"/>
    </source>
</evidence>
<evidence type="ECO:0000256" key="3">
    <source>
        <dbReference type="ARBA" id="ARBA00022691"/>
    </source>
</evidence>
<feature type="compositionally biased region" description="Gly residues" evidence="4">
    <location>
        <begin position="260"/>
        <end position="270"/>
    </location>
</feature>
<feature type="region of interest" description="Disordered" evidence="4">
    <location>
        <begin position="548"/>
        <end position="577"/>
    </location>
</feature>
<evidence type="ECO:0000313" key="7">
    <source>
        <dbReference type="Proteomes" id="UP001205105"/>
    </source>
</evidence>
<evidence type="ECO:0000313" key="6">
    <source>
        <dbReference type="EMBL" id="KAI7837623.1"/>
    </source>
</evidence>
<reference evidence="6" key="1">
    <citation type="submission" date="2020-11" db="EMBL/GenBank/DDBJ databases">
        <title>Chlorella ohadii genome sequencing and assembly.</title>
        <authorList>
            <person name="Murik O."/>
            <person name="Treves H."/>
            <person name="Kedem I."/>
            <person name="Shotland Y."/>
            <person name="Kaplan A."/>
        </authorList>
    </citation>
    <scope>NUCLEOTIDE SEQUENCE</scope>
    <source>
        <strain evidence="6">1</strain>
    </source>
</reference>
<name>A0AAD5DJY5_9CHLO</name>
<feature type="compositionally biased region" description="Acidic residues" evidence="4">
    <location>
        <begin position="190"/>
        <end position="222"/>
    </location>
</feature>
<accession>A0AAD5DJY5</accession>
<feature type="region of interest" description="Disordered" evidence="4">
    <location>
        <begin position="476"/>
        <end position="510"/>
    </location>
</feature>
<dbReference type="AlphaFoldDB" id="A0AAD5DJY5"/>
<dbReference type="EMBL" id="JADXDR010000147">
    <property type="protein sequence ID" value="KAI7837623.1"/>
    <property type="molecule type" value="Genomic_DNA"/>
</dbReference>
<dbReference type="Proteomes" id="UP001205105">
    <property type="component" value="Unassembled WGS sequence"/>
</dbReference>
<proteinExistence type="predicted"/>
<dbReference type="GO" id="GO:0032259">
    <property type="term" value="P:methylation"/>
    <property type="evidence" value="ECO:0007669"/>
    <property type="project" value="UniProtKB-KW"/>
</dbReference>
<feature type="compositionally biased region" description="Low complexity" evidence="4">
    <location>
        <begin position="440"/>
        <end position="449"/>
    </location>
</feature>
<comment type="caution">
    <text evidence="6">The sequence shown here is derived from an EMBL/GenBank/DDBJ whole genome shotgun (WGS) entry which is preliminary data.</text>
</comment>
<organism evidence="6 7">
    <name type="scientific">Chlorella ohadii</name>
    <dbReference type="NCBI Taxonomy" id="2649997"/>
    <lineage>
        <taxon>Eukaryota</taxon>
        <taxon>Viridiplantae</taxon>
        <taxon>Chlorophyta</taxon>
        <taxon>core chlorophytes</taxon>
        <taxon>Trebouxiophyceae</taxon>
        <taxon>Chlorellales</taxon>
        <taxon>Chlorellaceae</taxon>
        <taxon>Chlorella clade</taxon>
        <taxon>Chlorella</taxon>
    </lineage>
</organism>
<dbReference type="InterPro" id="IPR015353">
    <property type="entry name" value="Rubisco_LSMT_subst-bd"/>
</dbReference>
<feature type="region of interest" description="Disordered" evidence="4">
    <location>
        <begin position="186"/>
        <end position="297"/>
    </location>
</feature>
<keyword evidence="1" id="KW-0489">Methyltransferase</keyword>
<dbReference type="Pfam" id="PF09273">
    <property type="entry name" value="Rubis-subs-bind"/>
    <property type="match status" value="1"/>
</dbReference>
<evidence type="ECO:0000259" key="5">
    <source>
        <dbReference type="Pfam" id="PF09273"/>
    </source>
</evidence>
<protein>
    <recommendedName>
        <fullName evidence="5">Rubisco LSMT substrate-binding domain-containing protein</fullName>
    </recommendedName>
</protein>
<dbReference type="InterPro" id="IPR050600">
    <property type="entry name" value="SETD3_SETD6_MTase"/>
</dbReference>
<gene>
    <name evidence="6" type="ORF">COHA_008549</name>
</gene>
<dbReference type="GO" id="GO:0016279">
    <property type="term" value="F:protein-lysine N-methyltransferase activity"/>
    <property type="evidence" value="ECO:0007669"/>
    <property type="project" value="TreeGrafter"/>
</dbReference>
<dbReference type="PANTHER" id="PTHR13271:SF145">
    <property type="entry name" value="SET DOMAIN-CONTAINING PROTEIN"/>
    <property type="match status" value="1"/>
</dbReference>
<dbReference type="Gene3D" id="3.90.1410.10">
    <property type="entry name" value="set domain protein methyltransferase, domain 1"/>
    <property type="match status" value="1"/>
</dbReference>
<evidence type="ECO:0000256" key="4">
    <source>
        <dbReference type="SAM" id="MobiDB-lite"/>
    </source>
</evidence>